<accession>A0AC58UNN4</accession>
<reference evidence="1" key="1">
    <citation type="journal article" date="2014" name="Nat. Commun.">
        <title>The tobacco genome sequence and its comparison with those of tomato and potato.</title>
        <authorList>
            <person name="Sierro N."/>
            <person name="Battey J.N."/>
            <person name="Ouadi S."/>
            <person name="Bakaher N."/>
            <person name="Bovet L."/>
            <person name="Willig A."/>
            <person name="Goepfert S."/>
            <person name="Peitsch M.C."/>
            <person name="Ivanov N.V."/>
        </authorList>
    </citation>
    <scope>NUCLEOTIDE SEQUENCE [LARGE SCALE GENOMIC DNA]</scope>
</reference>
<dbReference type="RefSeq" id="XP_075111102.1">
    <property type="nucleotide sequence ID" value="XM_075255001.1"/>
</dbReference>
<protein>
    <submittedName>
        <fullName evidence="2">Uncharacterized protein LOC142181649</fullName>
    </submittedName>
</protein>
<evidence type="ECO:0000313" key="2">
    <source>
        <dbReference type="RefSeq" id="XP_075111102.1"/>
    </source>
</evidence>
<keyword evidence="1" id="KW-1185">Reference proteome</keyword>
<gene>
    <name evidence="2" type="primary">LOC142181649</name>
</gene>
<evidence type="ECO:0000313" key="1">
    <source>
        <dbReference type="Proteomes" id="UP000790787"/>
    </source>
</evidence>
<reference evidence="2" key="2">
    <citation type="submission" date="2025-08" db="UniProtKB">
        <authorList>
            <consortium name="RefSeq"/>
        </authorList>
    </citation>
    <scope>IDENTIFICATION</scope>
    <source>
        <tissue evidence="2">Leaf</tissue>
    </source>
</reference>
<sequence length="305" mass="34822">MDDPELITVFLQAQEPDYFQNMVSAIGKSFSEAIKMGEMVENGLKTGKIISQAALKAATQAVRVEYDNLSDTNEEIEEIMMTSGSRRGPRSTSRRYEQPPQIFHGSPEQYYPPQNPQYFIPPPQYVFQPPKRPRRRARASQNLQKSPQNFQVPYNPHPSQRYKGEQKLKDNFTPIGESYESLFEKLKYHDMIAPIPPNHVDPRARSFDPSKRCEYHSNAQGHNVESCRDLKREIERMIQENLIVIQDSDTQNIAQNPLPAHHDAHFVGKTPGDMEFENPLGSLLTGDNDAEIGEGSTDFDERICV</sequence>
<name>A0AC58UNN4_TOBAC</name>
<organism evidence="1 2">
    <name type="scientific">Nicotiana tabacum</name>
    <name type="common">Common tobacco</name>
    <dbReference type="NCBI Taxonomy" id="4097"/>
    <lineage>
        <taxon>Eukaryota</taxon>
        <taxon>Viridiplantae</taxon>
        <taxon>Streptophyta</taxon>
        <taxon>Embryophyta</taxon>
        <taxon>Tracheophyta</taxon>
        <taxon>Spermatophyta</taxon>
        <taxon>Magnoliopsida</taxon>
        <taxon>eudicotyledons</taxon>
        <taxon>Gunneridae</taxon>
        <taxon>Pentapetalae</taxon>
        <taxon>asterids</taxon>
        <taxon>lamiids</taxon>
        <taxon>Solanales</taxon>
        <taxon>Solanaceae</taxon>
        <taxon>Nicotianoideae</taxon>
        <taxon>Nicotianeae</taxon>
        <taxon>Nicotiana</taxon>
    </lineage>
</organism>
<dbReference type="Proteomes" id="UP000790787">
    <property type="component" value="Chromosome 6"/>
</dbReference>
<proteinExistence type="predicted"/>